<dbReference type="AlphaFoldDB" id="A0A2U1K052"/>
<gene>
    <name evidence="1" type="ORF">DB891_02790</name>
</gene>
<protein>
    <recommendedName>
        <fullName evidence="3">Type II toxin-antitoxin system PemK/MazF family toxin</fullName>
    </recommendedName>
</protein>
<dbReference type="RefSeq" id="WP_116760383.1">
    <property type="nucleotide sequence ID" value="NZ_QCZH01000002.1"/>
</dbReference>
<dbReference type="InterPro" id="IPR011067">
    <property type="entry name" value="Plasmid_toxin/cell-grow_inhib"/>
</dbReference>
<dbReference type="Gene3D" id="2.30.30.110">
    <property type="match status" value="1"/>
</dbReference>
<dbReference type="GO" id="GO:0003677">
    <property type="term" value="F:DNA binding"/>
    <property type="evidence" value="ECO:0007669"/>
    <property type="project" value="InterPro"/>
</dbReference>
<dbReference type="OrthoDB" id="129822at2"/>
<dbReference type="InterPro" id="IPR003477">
    <property type="entry name" value="PemK-like"/>
</dbReference>
<comment type="caution">
    <text evidence="1">The sequence shown here is derived from an EMBL/GenBank/DDBJ whole genome shotgun (WGS) entry which is preliminary data.</text>
</comment>
<keyword evidence="2" id="KW-1185">Reference proteome</keyword>
<name>A0A2U1K052_9FLAO</name>
<dbReference type="Proteomes" id="UP000245618">
    <property type="component" value="Unassembled WGS sequence"/>
</dbReference>
<evidence type="ECO:0008006" key="3">
    <source>
        <dbReference type="Google" id="ProtNLM"/>
    </source>
</evidence>
<accession>A0A2U1K052</accession>
<dbReference type="SUPFAM" id="SSF50118">
    <property type="entry name" value="Cell growth inhibitor/plasmid maintenance toxic component"/>
    <property type="match status" value="1"/>
</dbReference>
<sequence length="106" mass="12006">MKKGDVILISFPFTDLKGEKVRPAMVLVVSDLDVIIAFITTQFKWQSTFDLFLEPDDLNGLKKTSLLRLSKITTIDKDLVLGKLGELNSKHIYSVNENLIKILDLK</sequence>
<proteinExistence type="predicted"/>
<dbReference type="EMBL" id="QCZH01000002">
    <property type="protein sequence ID" value="PWA10772.1"/>
    <property type="molecule type" value="Genomic_DNA"/>
</dbReference>
<evidence type="ECO:0000313" key="2">
    <source>
        <dbReference type="Proteomes" id="UP000245618"/>
    </source>
</evidence>
<organism evidence="1 2">
    <name type="scientific">Flavobacterium laiguense</name>
    <dbReference type="NCBI Taxonomy" id="2169409"/>
    <lineage>
        <taxon>Bacteria</taxon>
        <taxon>Pseudomonadati</taxon>
        <taxon>Bacteroidota</taxon>
        <taxon>Flavobacteriia</taxon>
        <taxon>Flavobacteriales</taxon>
        <taxon>Flavobacteriaceae</taxon>
        <taxon>Flavobacterium</taxon>
    </lineage>
</organism>
<reference evidence="1 2" key="1">
    <citation type="submission" date="2018-04" db="EMBL/GenBank/DDBJ databases">
        <title>Flavobacterium sp. nov., isolated from glacier ice.</title>
        <authorList>
            <person name="Liu Q."/>
            <person name="Xin Y.-H."/>
        </authorList>
    </citation>
    <scope>NUCLEOTIDE SEQUENCE [LARGE SCALE GENOMIC DNA]</scope>
    <source>
        <strain evidence="1 2">LB2P30</strain>
    </source>
</reference>
<evidence type="ECO:0000313" key="1">
    <source>
        <dbReference type="EMBL" id="PWA10772.1"/>
    </source>
</evidence>
<dbReference type="Pfam" id="PF02452">
    <property type="entry name" value="PemK_toxin"/>
    <property type="match status" value="1"/>
</dbReference>